<dbReference type="EnsemblPlants" id="OMERI11G08410.1">
    <property type="protein sequence ID" value="OMERI11G08410.1"/>
    <property type="gene ID" value="OMERI11G08410"/>
</dbReference>
<dbReference type="Gramene" id="OMERI11G08410.1">
    <property type="protein sequence ID" value="OMERI11G08410.1"/>
    <property type="gene ID" value="OMERI11G08410"/>
</dbReference>
<name>A0A0E0F4P8_9ORYZ</name>
<protein>
    <submittedName>
        <fullName evidence="1">Uncharacterized protein</fullName>
    </submittedName>
</protein>
<organism evidence="1">
    <name type="scientific">Oryza meridionalis</name>
    <dbReference type="NCBI Taxonomy" id="40149"/>
    <lineage>
        <taxon>Eukaryota</taxon>
        <taxon>Viridiplantae</taxon>
        <taxon>Streptophyta</taxon>
        <taxon>Embryophyta</taxon>
        <taxon>Tracheophyta</taxon>
        <taxon>Spermatophyta</taxon>
        <taxon>Magnoliopsida</taxon>
        <taxon>Liliopsida</taxon>
        <taxon>Poales</taxon>
        <taxon>Poaceae</taxon>
        <taxon>BOP clade</taxon>
        <taxon>Oryzoideae</taxon>
        <taxon>Oryzeae</taxon>
        <taxon>Oryzinae</taxon>
        <taxon>Oryza</taxon>
    </lineage>
</organism>
<keyword evidence="2" id="KW-1185">Reference proteome</keyword>
<evidence type="ECO:0000313" key="1">
    <source>
        <dbReference type="EnsemblPlants" id="OMERI11G08410.1"/>
    </source>
</evidence>
<evidence type="ECO:0000313" key="2">
    <source>
        <dbReference type="Proteomes" id="UP000008021"/>
    </source>
</evidence>
<dbReference type="HOGENOM" id="CLU_1707104_0_0_1"/>
<reference evidence="1" key="1">
    <citation type="submission" date="2015-04" db="UniProtKB">
        <authorList>
            <consortium name="EnsemblPlants"/>
        </authorList>
    </citation>
    <scope>IDENTIFICATION</scope>
</reference>
<accession>A0A0E0F4P8</accession>
<dbReference type="Proteomes" id="UP000008021">
    <property type="component" value="Chromosome 11"/>
</dbReference>
<dbReference type="AlphaFoldDB" id="A0A0E0F4P8"/>
<sequence length="154" mass="18106">MKIGGEEEARLKVDLKELQAVGISCGRRKIRKRTDTAVAFHPREFKGYRIYISAGKRWCKVHDRNWYLTTITNTTKLNLCSSSSKVMSEEVNFSQENDICAYIWENLKYSSQKFYAQTFRPCNHLFISIGYGRERPPQWLKFDGQVEHKIYVEP</sequence>
<reference evidence="1" key="2">
    <citation type="submission" date="2018-05" db="EMBL/GenBank/DDBJ databases">
        <title>OmerRS3 (Oryza meridionalis Reference Sequence Version 3).</title>
        <authorList>
            <person name="Zhang J."/>
            <person name="Kudrna D."/>
            <person name="Lee S."/>
            <person name="Talag J."/>
            <person name="Welchert J."/>
            <person name="Wing R.A."/>
        </authorList>
    </citation>
    <scope>NUCLEOTIDE SEQUENCE [LARGE SCALE GENOMIC DNA]</scope>
    <source>
        <strain evidence="1">cv. OR44</strain>
    </source>
</reference>
<proteinExistence type="predicted"/>